<evidence type="ECO:0000313" key="2">
    <source>
        <dbReference type="EMBL" id="ATW23452.1"/>
    </source>
</evidence>
<name>A0A3G1KLZ1_FORW1</name>
<protein>
    <recommendedName>
        <fullName evidence="4">ABC transporter permease</fullName>
    </recommendedName>
</protein>
<keyword evidence="1" id="KW-0472">Membrane</keyword>
<feature type="transmembrane region" description="Helical" evidence="1">
    <location>
        <begin position="45"/>
        <end position="63"/>
    </location>
</feature>
<reference evidence="2 3" key="1">
    <citation type="submission" date="2016-10" db="EMBL/GenBank/DDBJ databases">
        <title>Complete Genome Sequence of Peptococcaceae strain DCMF.</title>
        <authorList>
            <person name="Edwards R.J."/>
            <person name="Holland S.I."/>
            <person name="Deshpande N.P."/>
            <person name="Wong Y.K."/>
            <person name="Ertan H."/>
            <person name="Manefield M."/>
            <person name="Russell T.L."/>
            <person name="Lee M.J."/>
        </authorList>
    </citation>
    <scope>NUCLEOTIDE SEQUENCE [LARGE SCALE GENOMIC DNA]</scope>
    <source>
        <strain evidence="2 3">DCMF</strain>
    </source>
</reference>
<dbReference type="AlphaFoldDB" id="A0A3G1KLZ1"/>
<evidence type="ECO:0000256" key="1">
    <source>
        <dbReference type="SAM" id="Phobius"/>
    </source>
</evidence>
<dbReference type="KEGG" id="fwa:DCMF_00355"/>
<accession>A0A3G1KLZ1</accession>
<organism evidence="2 3">
    <name type="scientific">Formimonas warabiya</name>
    <dbReference type="NCBI Taxonomy" id="1761012"/>
    <lineage>
        <taxon>Bacteria</taxon>
        <taxon>Bacillati</taxon>
        <taxon>Bacillota</taxon>
        <taxon>Clostridia</taxon>
        <taxon>Eubacteriales</taxon>
        <taxon>Peptococcaceae</taxon>
        <taxon>Candidatus Formimonas</taxon>
    </lineage>
</organism>
<evidence type="ECO:0008006" key="4">
    <source>
        <dbReference type="Google" id="ProtNLM"/>
    </source>
</evidence>
<sequence length="80" mass="8847">MEVRKFDKKISLSQGFQGFFLYSTVKGPSLVALFAKWPSLVSGKTILVAFLFSASVGLFFGIYPANKASKLDPIEALRRD</sequence>
<gene>
    <name evidence="2" type="ORF">DCMF_00355</name>
</gene>
<keyword evidence="1" id="KW-1133">Transmembrane helix</keyword>
<keyword evidence="1" id="KW-0812">Transmembrane</keyword>
<keyword evidence="3" id="KW-1185">Reference proteome</keyword>
<evidence type="ECO:0000313" key="3">
    <source>
        <dbReference type="Proteomes" id="UP000323521"/>
    </source>
</evidence>
<proteinExistence type="predicted"/>
<dbReference type="EMBL" id="CP017634">
    <property type="protein sequence ID" value="ATW23452.1"/>
    <property type="molecule type" value="Genomic_DNA"/>
</dbReference>
<dbReference type="Proteomes" id="UP000323521">
    <property type="component" value="Chromosome"/>
</dbReference>